<dbReference type="PANTHER" id="PTHR28076:SF1">
    <property type="entry name" value="PROSPORE MEMBRANE ADAPTER PROTEIN SPO71"/>
    <property type="match status" value="1"/>
</dbReference>
<evidence type="ECO:0000259" key="1">
    <source>
        <dbReference type="PROSITE" id="PS50003"/>
    </source>
</evidence>
<dbReference type="PANTHER" id="PTHR28076">
    <property type="entry name" value="SPORULATION-SPECIFIC PROTEIN 71"/>
    <property type="match status" value="1"/>
</dbReference>
<evidence type="ECO:0000313" key="3">
    <source>
        <dbReference type="Proteomes" id="UP000326924"/>
    </source>
</evidence>
<dbReference type="SMART" id="SM00233">
    <property type="entry name" value="PH"/>
    <property type="match status" value="2"/>
</dbReference>
<protein>
    <submittedName>
        <fullName evidence="2">Pleckstrin homology domain-containing protein</fullName>
    </submittedName>
</protein>
<dbReference type="OrthoDB" id="5579281at2759"/>
<dbReference type="GO" id="GO:1902657">
    <property type="term" value="P:protein localization to prospore membrane"/>
    <property type="evidence" value="ECO:0007669"/>
    <property type="project" value="InterPro"/>
</dbReference>
<dbReference type="GO" id="GO:0005628">
    <property type="term" value="C:prospore membrane"/>
    <property type="evidence" value="ECO:0007669"/>
    <property type="project" value="TreeGrafter"/>
</dbReference>
<dbReference type="Pfam" id="PF23207">
    <property type="entry name" value="PH_SPO71"/>
    <property type="match status" value="1"/>
</dbReference>
<dbReference type="FunCoup" id="A0A5J5EK17">
    <property type="interactions" value="6"/>
</dbReference>
<dbReference type="InterPro" id="IPR040345">
    <property type="entry name" value="Mug56/Spo71"/>
</dbReference>
<dbReference type="EMBL" id="VXIS01000259">
    <property type="protein sequence ID" value="KAA8895533.1"/>
    <property type="molecule type" value="Genomic_DNA"/>
</dbReference>
<proteinExistence type="predicted"/>
<feature type="domain" description="PH" evidence="1">
    <location>
        <begin position="584"/>
        <end position="751"/>
    </location>
</feature>
<evidence type="ECO:0000313" key="2">
    <source>
        <dbReference type="EMBL" id="KAA8895533.1"/>
    </source>
</evidence>
<dbReference type="InterPro" id="IPR001849">
    <property type="entry name" value="PH_domain"/>
</dbReference>
<sequence length="777" mass="88855">MPYIQSKASTHLDRVSGGLVRFNTGTTEASMAERDRIAQQTMAGLNRARSLRIGRKRRSSVRQDGEIIKMDSMLVRIEVTNMSVPEEYDENESLKVETRCADKWREYVVVCRECDDPDAPMALRLYKSRTIPAVDKQHVSSRSTREIPLNPKSTKANLYSSLDKTLVVWLPYRRGTLIYIMRPRCASTSVEWYSFLRAALGEPRCKSLQVAVPDLTLTITIPNPFDQEDHAHYNDEGEITSFEQKTVASAILKKSMDIIEGVTEWEDVTEHWKMNERMGLAWRRYDRLEWVHGVNEQRMDGSIAMQKTHELELRPKTHYPTESVLEDGSKMTEPPPVEGFLVRLTSARGRGERLGRKFQKKQYWATHDQYLCYCRPGRAQPPPPPPPSSTPDGTPLIYGVAPYKLDENGEIEWLTNPTPGPVEKKDEEAYLEAERKVNLMLMAEGFVDLVQAVKVGRVGRGTSDVDGTEDSEASAAAAVDADDDETCFEITLENGLVIRLQAFNSETRDEWIHRLSELITYWHARDREDLTIIRRTRDTNLKQLNMDEQLESLMGQFGRKWEVSSHTIASGEIFNVCGLSSCRTITMSGVLYRKPRRRATFRRYNVILCNGELIIFHHAHRNSTGKEVPTTLHEKHISLSLRDCYIYSGLVTEEELLYTNSTTTATTTTPGRSALPRIYRDGYTSTDEEAMTCFVLWHGSRRSIFTKRDEDGNKVRRRVTPLGQGGKSVVFKARSRLERDAWVMGIAMEIERLNLHKPLEEEVEVVEKKGFAWWKSG</sequence>
<dbReference type="Pfam" id="PF15404">
    <property type="entry name" value="PH_4"/>
    <property type="match status" value="1"/>
</dbReference>
<dbReference type="InterPro" id="IPR057379">
    <property type="entry name" value="PH_SPO71"/>
</dbReference>
<keyword evidence="3" id="KW-1185">Reference proteome</keyword>
<accession>A0A5J5EK17</accession>
<organism evidence="2 3">
    <name type="scientific">Sphaerosporella brunnea</name>
    <dbReference type="NCBI Taxonomy" id="1250544"/>
    <lineage>
        <taxon>Eukaryota</taxon>
        <taxon>Fungi</taxon>
        <taxon>Dikarya</taxon>
        <taxon>Ascomycota</taxon>
        <taxon>Pezizomycotina</taxon>
        <taxon>Pezizomycetes</taxon>
        <taxon>Pezizales</taxon>
        <taxon>Pyronemataceae</taxon>
        <taxon>Sphaerosporella</taxon>
    </lineage>
</organism>
<gene>
    <name evidence="2" type="ORF">FN846DRAFT_969243</name>
</gene>
<comment type="caution">
    <text evidence="2">The sequence shown here is derived from an EMBL/GenBank/DDBJ whole genome shotgun (WGS) entry which is preliminary data.</text>
</comment>
<dbReference type="AlphaFoldDB" id="A0A5J5EK17"/>
<dbReference type="InterPro" id="IPR039486">
    <property type="entry name" value="Mug56/Spo71_PH"/>
</dbReference>
<dbReference type="InParanoid" id="A0A5J5EK17"/>
<dbReference type="Proteomes" id="UP000326924">
    <property type="component" value="Unassembled WGS sequence"/>
</dbReference>
<dbReference type="SUPFAM" id="SSF50729">
    <property type="entry name" value="PH domain-like"/>
    <property type="match status" value="2"/>
</dbReference>
<name>A0A5J5EK17_9PEZI</name>
<reference evidence="2 3" key="1">
    <citation type="submission" date="2019-09" db="EMBL/GenBank/DDBJ databases">
        <title>Draft genome of the ectomycorrhizal ascomycete Sphaerosporella brunnea.</title>
        <authorList>
            <consortium name="DOE Joint Genome Institute"/>
            <person name="Benucci G.M."/>
            <person name="Marozzi G."/>
            <person name="Antonielli L."/>
            <person name="Sanchez S."/>
            <person name="Marco P."/>
            <person name="Wang X."/>
            <person name="Falini L.B."/>
            <person name="Barry K."/>
            <person name="Haridas S."/>
            <person name="Lipzen A."/>
            <person name="Labutti K."/>
            <person name="Grigoriev I.V."/>
            <person name="Murat C."/>
            <person name="Martin F."/>
            <person name="Albertini E."/>
            <person name="Donnini D."/>
            <person name="Bonito G."/>
        </authorList>
    </citation>
    <scope>NUCLEOTIDE SEQUENCE [LARGE SCALE GENOMIC DNA]</scope>
    <source>
        <strain evidence="2 3">Sb_GMNB300</strain>
    </source>
</reference>
<dbReference type="PROSITE" id="PS50003">
    <property type="entry name" value="PH_DOMAIN"/>
    <property type="match status" value="1"/>
</dbReference>